<evidence type="ECO:0000256" key="7">
    <source>
        <dbReference type="ARBA" id="ARBA00023053"/>
    </source>
</evidence>
<dbReference type="GO" id="GO:0006814">
    <property type="term" value="P:sodium ion transport"/>
    <property type="evidence" value="ECO:0007669"/>
    <property type="project" value="UniProtKB-KW"/>
</dbReference>
<evidence type="ECO:0000256" key="6">
    <source>
        <dbReference type="ARBA" id="ARBA00022989"/>
    </source>
</evidence>
<dbReference type="OrthoDB" id="6132759at2759"/>
<keyword evidence="5 12" id="KW-0812">Transmembrane</keyword>
<feature type="transmembrane region" description="Helical" evidence="12">
    <location>
        <begin position="86"/>
        <end position="109"/>
    </location>
</feature>
<evidence type="ECO:0000256" key="10">
    <source>
        <dbReference type="ARBA" id="ARBA00023201"/>
    </source>
</evidence>
<evidence type="ECO:0000313" key="13">
    <source>
        <dbReference type="EMBL" id="PIK55594.1"/>
    </source>
</evidence>
<keyword evidence="3" id="KW-0813">Transport</keyword>
<evidence type="ECO:0000256" key="3">
    <source>
        <dbReference type="ARBA" id="ARBA00022448"/>
    </source>
</evidence>
<keyword evidence="14" id="KW-1185">Reference proteome</keyword>
<evidence type="ECO:0000256" key="11">
    <source>
        <dbReference type="RuleBase" id="RU362091"/>
    </source>
</evidence>
<dbReference type="EMBL" id="MRZV01000209">
    <property type="protein sequence ID" value="PIK55594.1"/>
    <property type="molecule type" value="Genomic_DNA"/>
</dbReference>
<organism evidence="13 14">
    <name type="scientific">Stichopus japonicus</name>
    <name type="common">Sea cucumber</name>
    <dbReference type="NCBI Taxonomy" id="307972"/>
    <lineage>
        <taxon>Eukaryota</taxon>
        <taxon>Metazoa</taxon>
        <taxon>Echinodermata</taxon>
        <taxon>Eleutherozoa</taxon>
        <taxon>Echinozoa</taxon>
        <taxon>Holothuroidea</taxon>
        <taxon>Aspidochirotacea</taxon>
        <taxon>Aspidochirotida</taxon>
        <taxon>Stichopodidae</taxon>
        <taxon>Apostichopus</taxon>
    </lineage>
</organism>
<keyword evidence="4" id="KW-1003">Cell membrane</keyword>
<name>A0A2G8L5R4_STIJA</name>
<feature type="transmembrane region" description="Helical" evidence="12">
    <location>
        <begin position="239"/>
        <end position="258"/>
    </location>
</feature>
<dbReference type="Gene3D" id="1.20.1730.10">
    <property type="entry name" value="Sodium/glucose cotransporter"/>
    <property type="match status" value="1"/>
</dbReference>
<accession>A0A2G8L5R4</accession>
<dbReference type="AlphaFoldDB" id="A0A2G8L5R4"/>
<feature type="transmembrane region" description="Helical" evidence="12">
    <location>
        <begin position="384"/>
        <end position="404"/>
    </location>
</feature>
<keyword evidence="9 12" id="KW-0472">Membrane</keyword>
<dbReference type="InterPro" id="IPR038377">
    <property type="entry name" value="Na/Glc_symporter_sf"/>
</dbReference>
<dbReference type="Pfam" id="PF00474">
    <property type="entry name" value="SSF"/>
    <property type="match status" value="1"/>
</dbReference>
<dbReference type="PANTHER" id="PTHR42985">
    <property type="entry name" value="SODIUM-COUPLED MONOCARBOXYLATE TRANSPORTER"/>
    <property type="match status" value="1"/>
</dbReference>
<comment type="caution">
    <text evidence="13">The sequence shown here is derived from an EMBL/GenBank/DDBJ whole genome shotgun (WGS) entry which is preliminary data.</text>
</comment>
<feature type="transmembrane region" description="Helical" evidence="12">
    <location>
        <begin position="130"/>
        <end position="151"/>
    </location>
</feature>
<feature type="transmembrane region" description="Helical" evidence="12">
    <location>
        <begin position="279"/>
        <end position="306"/>
    </location>
</feature>
<keyword evidence="6 12" id="KW-1133">Transmembrane helix</keyword>
<gene>
    <name evidence="13" type="ORF">BSL78_07496</name>
</gene>
<dbReference type="InterPro" id="IPR051163">
    <property type="entry name" value="Sodium:Solute_Symporter_SSF"/>
</dbReference>
<dbReference type="GO" id="GO:0005886">
    <property type="term" value="C:plasma membrane"/>
    <property type="evidence" value="ECO:0007669"/>
    <property type="project" value="UniProtKB-SubCell"/>
</dbReference>
<dbReference type="PROSITE" id="PS50283">
    <property type="entry name" value="NA_SOLUT_SYMP_3"/>
    <property type="match status" value="1"/>
</dbReference>
<evidence type="ECO:0000313" key="14">
    <source>
        <dbReference type="Proteomes" id="UP000230750"/>
    </source>
</evidence>
<evidence type="ECO:0000256" key="8">
    <source>
        <dbReference type="ARBA" id="ARBA00023065"/>
    </source>
</evidence>
<dbReference type="NCBIfam" id="TIGR00813">
    <property type="entry name" value="sss"/>
    <property type="match status" value="1"/>
</dbReference>
<feature type="transmembrane region" description="Helical" evidence="12">
    <location>
        <begin position="199"/>
        <end position="219"/>
    </location>
</feature>
<keyword evidence="10" id="KW-0739">Sodium transport</keyword>
<feature type="transmembrane region" description="Helical" evidence="12">
    <location>
        <begin position="56"/>
        <end position="74"/>
    </location>
</feature>
<dbReference type="Proteomes" id="UP000230750">
    <property type="component" value="Unassembled WGS sequence"/>
</dbReference>
<dbReference type="GO" id="GO:0015293">
    <property type="term" value="F:symporter activity"/>
    <property type="evidence" value="ECO:0007669"/>
    <property type="project" value="TreeGrafter"/>
</dbReference>
<dbReference type="STRING" id="307972.A0A2G8L5R4"/>
<evidence type="ECO:0000256" key="4">
    <source>
        <dbReference type="ARBA" id="ARBA00022475"/>
    </source>
</evidence>
<sequence>MDPNSTSSSIFGVVDYLALLLVLAISTAIGLYHGVCGSRQQTTQEYFLGNREMGPIPVALSILASYMSAITYLGTPAEAYIYGPEFWMISLNCAIVGVVITRTFIPIFYRLQLTSIYEYFDKRFNKAVRMSVVAFSTAFGLLYLGIVIYAPSLALNAVAGISLPLSILTMGLVCTLYTSVGGIKGVIWTDVFQFSAMMLGFFIMIIAGCVQVGGVGKVWQLAAEGNRTRVLDFRIDPRIRHTFFTLVIGGTFQVVFNCGCNQLIVQRFLSCSSEKNAKIAAWLGVGLIGFTQIIAVVTGIVMYAFYAHCDPLTTERITKQDQLIPLFIVDLVGNVPGMSGLLVSCAFSASLSSVSSGMNALAAIAAEDFIKPNFKDIDDKKLTIITKFFSAGCGLFGIVLAFIASVMGDILNSTLLLMGIVSGPVLGVFTLGVFSPGVLPRGSLLDFL</sequence>
<evidence type="ECO:0000256" key="1">
    <source>
        <dbReference type="ARBA" id="ARBA00004651"/>
    </source>
</evidence>
<comment type="similarity">
    <text evidence="2 11">Belongs to the sodium:solute symporter (SSF) (TC 2.A.21) family.</text>
</comment>
<feature type="transmembrane region" description="Helical" evidence="12">
    <location>
        <begin position="16"/>
        <end position="35"/>
    </location>
</feature>
<dbReference type="PANTHER" id="PTHR42985:SF40">
    <property type="entry name" value="LD47995P-RELATED"/>
    <property type="match status" value="1"/>
</dbReference>
<evidence type="ECO:0000256" key="5">
    <source>
        <dbReference type="ARBA" id="ARBA00022692"/>
    </source>
</evidence>
<proteinExistence type="inferred from homology"/>
<feature type="transmembrane region" description="Helical" evidence="12">
    <location>
        <begin position="410"/>
        <end position="434"/>
    </location>
</feature>
<feature type="transmembrane region" description="Helical" evidence="12">
    <location>
        <begin position="157"/>
        <end position="178"/>
    </location>
</feature>
<reference evidence="13 14" key="1">
    <citation type="journal article" date="2017" name="PLoS Biol.">
        <title>The sea cucumber genome provides insights into morphological evolution and visceral regeneration.</title>
        <authorList>
            <person name="Zhang X."/>
            <person name="Sun L."/>
            <person name="Yuan J."/>
            <person name="Sun Y."/>
            <person name="Gao Y."/>
            <person name="Zhang L."/>
            <person name="Li S."/>
            <person name="Dai H."/>
            <person name="Hamel J.F."/>
            <person name="Liu C."/>
            <person name="Yu Y."/>
            <person name="Liu S."/>
            <person name="Lin W."/>
            <person name="Guo K."/>
            <person name="Jin S."/>
            <person name="Xu P."/>
            <person name="Storey K.B."/>
            <person name="Huan P."/>
            <person name="Zhang T."/>
            <person name="Zhou Y."/>
            <person name="Zhang J."/>
            <person name="Lin C."/>
            <person name="Li X."/>
            <person name="Xing L."/>
            <person name="Huo D."/>
            <person name="Sun M."/>
            <person name="Wang L."/>
            <person name="Mercier A."/>
            <person name="Li F."/>
            <person name="Yang H."/>
            <person name="Xiang J."/>
        </authorList>
    </citation>
    <scope>NUCLEOTIDE SEQUENCE [LARGE SCALE GENOMIC DNA]</scope>
    <source>
        <strain evidence="13">Shaxun</strain>
        <tissue evidence="13">Muscle</tissue>
    </source>
</reference>
<dbReference type="InterPro" id="IPR001734">
    <property type="entry name" value="Na/solute_symporter"/>
</dbReference>
<evidence type="ECO:0000256" key="12">
    <source>
        <dbReference type="SAM" id="Phobius"/>
    </source>
</evidence>
<comment type="subcellular location">
    <subcellularLocation>
        <location evidence="1">Cell membrane</location>
        <topology evidence="1">Multi-pass membrane protein</topology>
    </subcellularLocation>
</comment>
<protein>
    <submittedName>
        <fullName evidence="13">Putative sodium-coupled monocarboxylate transporter 1-like</fullName>
    </submittedName>
</protein>
<keyword evidence="8" id="KW-0406">Ion transport</keyword>
<evidence type="ECO:0000256" key="9">
    <source>
        <dbReference type="ARBA" id="ARBA00023136"/>
    </source>
</evidence>
<keyword evidence="7" id="KW-0915">Sodium</keyword>
<evidence type="ECO:0000256" key="2">
    <source>
        <dbReference type="ARBA" id="ARBA00006434"/>
    </source>
</evidence>